<sequence length="68" mass="7463">MWLKEEEAAAIIRTNWSSDNPGDIGAVISSPRILKLLCYITEGIATGEARKEDFTSVTNLLADPRSRA</sequence>
<protein>
    <submittedName>
        <fullName evidence="1">Uncharacterized protein</fullName>
    </submittedName>
</protein>
<comment type="caution">
    <text evidence="1">The sequence shown here is derived from an EMBL/GenBank/DDBJ whole genome shotgun (WGS) entry which is preliminary data.</text>
</comment>
<dbReference type="Proteomes" id="UP000525078">
    <property type="component" value="Unassembled WGS sequence"/>
</dbReference>
<gene>
    <name evidence="1" type="ORF">F8388_003834</name>
</gene>
<organism evidence="1 2">
    <name type="scientific">Cannabis sativa</name>
    <name type="common">Hemp</name>
    <name type="synonym">Marijuana</name>
    <dbReference type="NCBI Taxonomy" id="3483"/>
    <lineage>
        <taxon>Eukaryota</taxon>
        <taxon>Viridiplantae</taxon>
        <taxon>Streptophyta</taxon>
        <taxon>Embryophyta</taxon>
        <taxon>Tracheophyta</taxon>
        <taxon>Spermatophyta</taxon>
        <taxon>Magnoliopsida</taxon>
        <taxon>eudicotyledons</taxon>
        <taxon>Gunneridae</taxon>
        <taxon>Pentapetalae</taxon>
        <taxon>rosids</taxon>
        <taxon>fabids</taxon>
        <taxon>Rosales</taxon>
        <taxon>Cannabaceae</taxon>
        <taxon>Cannabis</taxon>
    </lineage>
</organism>
<dbReference type="AlphaFoldDB" id="A0A7J6GNR2"/>
<accession>A0A7J6GNR2</accession>
<proteinExistence type="predicted"/>
<reference evidence="1 2" key="1">
    <citation type="journal article" date="2020" name="bioRxiv">
        <title>Sequence and annotation of 42 cannabis genomes reveals extensive copy number variation in cannabinoid synthesis and pathogen resistance genes.</title>
        <authorList>
            <person name="Mckernan K.J."/>
            <person name="Helbert Y."/>
            <person name="Kane L.T."/>
            <person name="Ebling H."/>
            <person name="Zhang L."/>
            <person name="Liu B."/>
            <person name="Eaton Z."/>
            <person name="Mclaughlin S."/>
            <person name="Kingan S."/>
            <person name="Baybayan P."/>
            <person name="Concepcion G."/>
            <person name="Jordan M."/>
            <person name="Riva A."/>
            <person name="Barbazuk W."/>
            <person name="Harkins T."/>
        </authorList>
    </citation>
    <scope>NUCLEOTIDE SEQUENCE [LARGE SCALE GENOMIC DNA]</scope>
    <source>
        <strain evidence="2">cv. Jamaican Lion 4</strain>
        <tissue evidence="1">Leaf</tissue>
    </source>
</reference>
<name>A0A7J6GNR2_CANSA</name>
<dbReference type="EMBL" id="JAATIP010000047">
    <property type="protein sequence ID" value="KAF4384527.1"/>
    <property type="molecule type" value="Genomic_DNA"/>
</dbReference>
<evidence type="ECO:0000313" key="1">
    <source>
        <dbReference type="EMBL" id="KAF4384527.1"/>
    </source>
</evidence>
<evidence type="ECO:0000313" key="2">
    <source>
        <dbReference type="Proteomes" id="UP000525078"/>
    </source>
</evidence>